<proteinExistence type="predicted"/>
<dbReference type="EMBL" id="KB300511">
    <property type="protein sequence ID" value="ELU06620.1"/>
    <property type="molecule type" value="Genomic_DNA"/>
</dbReference>
<reference evidence="1 3" key="2">
    <citation type="journal article" date="2013" name="Nature">
        <title>Insights into bilaterian evolution from three spiralian genomes.</title>
        <authorList>
            <person name="Simakov O."/>
            <person name="Marletaz F."/>
            <person name="Cho S.J."/>
            <person name="Edsinger-Gonzales E."/>
            <person name="Havlak P."/>
            <person name="Hellsten U."/>
            <person name="Kuo D.H."/>
            <person name="Larsson T."/>
            <person name="Lv J."/>
            <person name="Arendt D."/>
            <person name="Savage R."/>
            <person name="Osoegawa K."/>
            <person name="de Jong P."/>
            <person name="Grimwood J."/>
            <person name="Chapman J.A."/>
            <person name="Shapiro H."/>
            <person name="Aerts A."/>
            <person name="Otillar R.P."/>
            <person name="Terry A.Y."/>
            <person name="Boore J.L."/>
            <person name="Grigoriev I.V."/>
            <person name="Lindberg D.R."/>
            <person name="Seaver E.C."/>
            <person name="Weisblat D.A."/>
            <person name="Putnam N.H."/>
            <person name="Rokhsar D.S."/>
        </authorList>
    </citation>
    <scope>NUCLEOTIDE SEQUENCE</scope>
    <source>
        <strain evidence="1 3">I ESC-2004</strain>
    </source>
</reference>
<dbReference type="AlphaFoldDB" id="R7UKA6"/>
<evidence type="ECO:0000313" key="2">
    <source>
        <dbReference type="EnsemblMetazoa" id="CapteP189255"/>
    </source>
</evidence>
<dbReference type="EMBL" id="AMQN01001185">
    <property type="status" value="NOT_ANNOTATED_CDS"/>
    <property type="molecule type" value="Genomic_DNA"/>
</dbReference>
<organism evidence="1">
    <name type="scientific">Capitella teleta</name>
    <name type="common">Polychaete worm</name>
    <dbReference type="NCBI Taxonomy" id="283909"/>
    <lineage>
        <taxon>Eukaryota</taxon>
        <taxon>Metazoa</taxon>
        <taxon>Spiralia</taxon>
        <taxon>Lophotrochozoa</taxon>
        <taxon>Annelida</taxon>
        <taxon>Polychaeta</taxon>
        <taxon>Sedentaria</taxon>
        <taxon>Scolecida</taxon>
        <taxon>Capitellidae</taxon>
        <taxon>Capitella</taxon>
    </lineage>
</organism>
<dbReference type="HOGENOM" id="CLU_1416394_0_0_1"/>
<gene>
    <name evidence="1" type="ORF">CAPTEDRAFT_189255</name>
</gene>
<dbReference type="EnsemblMetazoa" id="CapteT189255">
    <property type="protein sequence ID" value="CapteP189255"/>
    <property type="gene ID" value="CapteG189255"/>
</dbReference>
<evidence type="ECO:0000313" key="1">
    <source>
        <dbReference type="EMBL" id="ELU06620.1"/>
    </source>
</evidence>
<sequence>MKSYLKEEGFAVRALSKMSAAQSTWSSYRLEVKASDASQLLQGNFWPEGVRVRRFRRPREKADAAPQIIITQTTLTVNEDGTSPAWFFPDNMDIIPMHVCWQSEPRSNPMSLPMTTVKKLSWNRATKINLRNYQRALSRLLSLIHAPLAFQYDQDPQTIEQLLYEYHDNIASEIDGIIILPPVRRKEKKITK</sequence>
<accession>R7UKA6</accession>
<reference evidence="3" key="1">
    <citation type="submission" date="2012-12" db="EMBL/GenBank/DDBJ databases">
        <authorList>
            <person name="Hellsten U."/>
            <person name="Grimwood J."/>
            <person name="Chapman J.A."/>
            <person name="Shapiro H."/>
            <person name="Aerts A."/>
            <person name="Otillar R.P."/>
            <person name="Terry A.Y."/>
            <person name="Boore J.L."/>
            <person name="Simakov O."/>
            <person name="Marletaz F."/>
            <person name="Cho S.-J."/>
            <person name="Edsinger-Gonzales E."/>
            <person name="Havlak P."/>
            <person name="Kuo D.-H."/>
            <person name="Larsson T."/>
            <person name="Lv J."/>
            <person name="Arendt D."/>
            <person name="Savage R."/>
            <person name="Osoegawa K."/>
            <person name="de Jong P."/>
            <person name="Lindberg D.R."/>
            <person name="Seaver E.C."/>
            <person name="Weisblat D.A."/>
            <person name="Putnam N.H."/>
            <person name="Grigoriev I.V."/>
            <person name="Rokhsar D.S."/>
        </authorList>
    </citation>
    <scope>NUCLEOTIDE SEQUENCE</scope>
    <source>
        <strain evidence="3">I ESC-2004</strain>
    </source>
</reference>
<reference evidence="2" key="3">
    <citation type="submission" date="2015-06" db="UniProtKB">
        <authorList>
            <consortium name="EnsemblMetazoa"/>
        </authorList>
    </citation>
    <scope>IDENTIFICATION</scope>
</reference>
<name>R7UKA6_CAPTE</name>
<evidence type="ECO:0000313" key="3">
    <source>
        <dbReference type="Proteomes" id="UP000014760"/>
    </source>
</evidence>
<dbReference type="Proteomes" id="UP000014760">
    <property type="component" value="Unassembled WGS sequence"/>
</dbReference>
<protein>
    <submittedName>
        <fullName evidence="1 2">Uncharacterized protein</fullName>
    </submittedName>
</protein>
<keyword evidence="3" id="KW-1185">Reference proteome</keyword>